<gene>
    <name evidence="2" type="primary">jg5286</name>
    <name evidence="2" type="ORF">PAEG_LOCUS10881</name>
</gene>
<feature type="region of interest" description="Disordered" evidence="1">
    <location>
        <begin position="69"/>
        <end position="90"/>
    </location>
</feature>
<evidence type="ECO:0000313" key="3">
    <source>
        <dbReference type="Proteomes" id="UP000838756"/>
    </source>
</evidence>
<evidence type="ECO:0000313" key="2">
    <source>
        <dbReference type="EMBL" id="CAH2232661.1"/>
    </source>
</evidence>
<evidence type="ECO:0000256" key="1">
    <source>
        <dbReference type="SAM" id="MobiDB-lite"/>
    </source>
</evidence>
<feature type="compositionally biased region" description="Low complexity" evidence="1">
    <location>
        <begin position="144"/>
        <end position="159"/>
    </location>
</feature>
<name>A0A8S4R9G6_9NEOP</name>
<proteinExistence type="predicted"/>
<reference evidence="2" key="1">
    <citation type="submission" date="2022-03" db="EMBL/GenBank/DDBJ databases">
        <authorList>
            <person name="Lindestad O."/>
        </authorList>
    </citation>
    <scope>NUCLEOTIDE SEQUENCE</scope>
</reference>
<comment type="caution">
    <text evidence="2">The sequence shown here is derived from an EMBL/GenBank/DDBJ whole genome shotgun (WGS) entry which is preliminary data.</text>
</comment>
<feature type="compositionally biased region" description="Low complexity" evidence="1">
    <location>
        <begin position="168"/>
        <end position="193"/>
    </location>
</feature>
<dbReference type="Proteomes" id="UP000838756">
    <property type="component" value="Unassembled WGS sequence"/>
</dbReference>
<dbReference type="OrthoDB" id="7486346at2759"/>
<sequence>MTNAIRVGLCANSERQGAAREGCAAVINRRDQRVTHAPLCLLAHSPRLTLRPAPLRCHALAAPRAATGFSRRKPPTRYLTRREQPRFRSSARRHRPLLFIARRVLERRATPAERETRLHLEAGDTTPARRQTSADRCTGPDIGAPVAARPRPAALPRSLTRPRKPPRESGAPPAPAAAGTAPPAATPSAPRVASPRRDIQHRWPVNDCRLLA</sequence>
<keyword evidence="3" id="KW-1185">Reference proteome</keyword>
<dbReference type="AlphaFoldDB" id="A0A8S4R9G6"/>
<dbReference type="EMBL" id="CAKXAJ010024914">
    <property type="protein sequence ID" value="CAH2232661.1"/>
    <property type="molecule type" value="Genomic_DNA"/>
</dbReference>
<organism evidence="2 3">
    <name type="scientific">Pararge aegeria aegeria</name>
    <dbReference type="NCBI Taxonomy" id="348720"/>
    <lineage>
        <taxon>Eukaryota</taxon>
        <taxon>Metazoa</taxon>
        <taxon>Ecdysozoa</taxon>
        <taxon>Arthropoda</taxon>
        <taxon>Hexapoda</taxon>
        <taxon>Insecta</taxon>
        <taxon>Pterygota</taxon>
        <taxon>Neoptera</taxon>
        <taxon>Endopterygota</taxon>
        <taxon>Lepidoptera</taxon>
        <taxon>Glossata</taxon>
        <taxon>Ditrysia</taxon>
        <taxon>Papilionoidea</taxon>
        <taxon>Nymphalidae</taxon>
        <taxon>Satyrinae</taxon>
        <taxon>Satyrini</taxon>
        <taxon>Parargina</taxon>
        <taxon>Pararge</taxon>
    </lineage>
</organism>
<feature type="compositionally biased region" description="Basic and acidic residues" evidence="1">
    <location>
        <begin position="110"/>
        <end position="122"/>
    </location>
</feature>
<feature type="region of interest" description="Disordered" evidence="1">
    <location>
        <begin position="110"/>
        <end position="212"/>
    </location>
</feature>
<accession>A0A8S4R9G6</accession>
<protein>
    <submittedName>
        <fullName evidence="2">Jg5286 protein</fullName>
    </submittedName>
</protein>